<evidence type="ECO:0000313" key="2">
    <source>
        <dbReference type="EMBL" id="GAA0929793.1"/>
    </source>
</evidence>
<dbReference type="Gene3D" id="3.10.180.10">
    <property type="entry name" value="2,3-Dihydroxybiphenyl 1,2-Dioxygenase, domain 1"/>
    <property type="match status" value="1"/>
</dbReference>
<reference evidence="2 3" key="1">
    <citation type="journal article" date="2019" name="Int. J. Syst. Evol. Microbiol.">
        <title>The Global Catalogue of Microorganisms (GCM) 10K type strain sequencing project: providing services to taxonomists for standard genome sequencing and annotation.</title>
        <authorList>
            <consortium name="The Broad Institute Genomics Platform"/>
            <consortium name="The Broad Institute Genome Sequencing Center for Infectious Disease"/>
            <person name="Wu L."/>
            <person name="Ma J."/>
        </authorList>
    </citation>
    <scope>NUCLEOTIDE SEQUENCE [LARGE SCALE GENOMIC DNA]</scope>
    <source>
        <strain evidence="2 3">JCM 11117</strain>
    </source>
</reference>
<keyword evidence="3" id="KW-1185">Reference proteome</keyword>
<organism evidence="2 3">
    <name type="scientific">Pseudonocardia zijingensis</name>
    <dbReference type="NCBI Taxonomy" id="153376"/>
    <lineage>
        <taxon>Bacteria</taxon>
        <taxon>Bacillati</taxon>
        <taxon>Actinomycetota</taxon>
        <taxon>Actinomycetes</taxon>
        <taxon>Pseudonocardiales</taxon>
        <taxon>Pseudonocardiaceae</taxon>
        <taxon>Pseudonocardia</taxon>
    </lineage>
</organism>
<sequence length="144" mass="16034">MITGFALVCLNVGDLDEAKRFYVDVLGFEVGIDREMDGFRWLTVHVPGRPELPMMLVVPEPPVVEEPIAGQLHSLMARGYLGLGALSTDDCRATCAELKARGVEITEEPEERFYGIDAAFRDPFGNHWRLTQPKTLDDIRDGAT</sequence>
<dbReference type="Proteomes" id="UP001499967">
    <property type="component" value="Unassembled WGS sequence"/>
</dbReference>
<feature type="domain" description="VOC" evidence="1">
    <location>
        <begin position="4"/>
        <end position="133"/>
    </location>
</feature>
<dbReference type="InterPro" id="IPR004360">
    <property type="entry name" value="Glyas_Fos-R_dOase_dom"/>
</dbReference>
<dbReference type="PANTHER" id="PTHR36437:SF2">
    <property type="entry name" value="GLYOXALASE_BLEOMYCIN RESISTANCE PROTEIN_DIOXYGENASE"/>
    <property type="match status" value="1"/>
</dbReference>
<name>A0ABN1PM80_9PSEU</name>
<protein>
    <submittedName>
        <fullName evidence="2">VOC family protein</fullName>
    </submittedName>
</protein>
<dbReference type="PANTHER" id="PTHR36437">
    <property type="entry name" value="GLYOXALASE/BLEOMYCIN RESISTANCE PROTEIN/DIOXYGENASE"/>
    <property type="match status" value="1"/>
</dbReference>
<dbReference type="PROSITE" id="PS51819">
    <property type="entry name" value="VOC"/>
    <property type="match status" value="1"/>
</dbReference>
<evidence type="ECO:0000313" key="3">
    <source>
        <dbReference type="Proteomes" id="UP001499967"/>
    </source>
</evidence>
<evidence type="ECO:0000259" key="1">
    <source>
        <dbReference type="PROSITE" id="PS51819"/>
    </source>
</evidence>
<dbReference type="SUPFAM" id="SSF54593">
    <property type="entry name" value="Glyoxalase/Bleomycin resistance protein/Dihydroxybiphenyl dioxygenase"/>
    <property type="match status" value="1"/>
</dbReference>
<comment type="caution">
    <text evidence="2">The sequence shown here is derived from an EMBL/GenBank/DDBJ whole genome shotgun (WGS) entry which is preliminary data.</text>
</comment>
<dbReference type="InterPro" id="IPR037523">
    <property type="entry name" value="VOC_core"/>
</dbReference>
<dbReference type="EMBL" id="BAAAHP010000047">
    <property type="protein sequence ID" value="GAA0929793.1"/>
    <property type="molecule type" value="Genomic_DNA"/>
</dbReference>
<accession>A0ABN1PM80</accession>
<proteinExistence type="predicted"/>
<dbReference type="RefSeq" id="WP_343940686.1">
    <property type="nucleotide sequence ID" value="NZ_BAAAHP010000047.1"/>
</dbReference>
<gene>
    <name evidence="2" type="ORF">GCM10009559_16770</name>
</gene>
<dbReference type="InterPro" id="IPR029068">
    <property type="entry name" value="Glyas_Bleomycin-R_OHBP_Dase"/>
</dbReference>
<dbReference type="Pfam" id="PF00903">
    <property type="entry name" value="Glyoxalase"/>
    <property type="match status" value="1"/>
</dbReference>